<gene>
    <name evidence="1" type="ORF">CLODIP_2_CD03429</name>
</gene>
<dbReference type="PANTHER" id="PTHR45957">
    <property type="entry name" value="ANAPHASE-PROMOTING COMPLEX SUBUNIT 2"/>
    <property type="match status" value="1"/>
</dbReference>
<dbReference type="GO" id="GO:0007091">
    <property type="term" value="P:metaphase/anaphase transition of mitotic cell cycle"/>
    <property type="evidence" value="ECO:0007669"/>
    <property type="project" value="TreeGrafter"/>
</dbReference>
<dbReference type="InterPro" id="IPR044554">
    <property type="entry name" value="ANAPC2"/>
</dbReference>
<dbReference type="EMBL" id="CADEPI010000409">
    <property type="protein sequence ID" value="CAB3385377.1"/>
    <property type="molecule type" value="Genomic_DNA"/>
</dbReference>
<dbReference type="Proteomes" id="UP000494165">
    <property type="component" value="Unassembled WGS sequence"/>
</dbReference>
<dbReference type="AlphaFoldDB" id="A0A8S1E5M4"/>
<sequence>MRIRFCDRQRVLQMNLRRWPPGAADEASAREKICLLILRHLQARKRWQKQFWEIFTAVPESEKAAFDAFHSAITLLFKKLMLFESTVKTLSLLEPNSGGKFESIVQGVLLAKAPYNHQRVVKMFFGLSFKVFCHSENTHDESLEELICQGCSQESERCMCKEILKKFSEANNHLVRLGLMERLAGEQLRELLQMRIKSYVQELCKGSFSSHLAELESWLETVVMAWLNCVYEEQDDVAHSLVLELSIVKLRHFLYETYTKIRVEEFFNIIIGKLLRHRD</sequence>
<evidence type="ECO:0000313" key="1">
    <source>
        <dbReference type="EMBL" id="CAB3385377.1"/>
    </source>
</evidence>
<accession>A0A8S1E5M4</accession>
<dbReference type="PANTHER" id="PTHR45957:SF1">
    <property type="entry name" value="ANAPHASE-PROMOTING COMPLEX SUBUNIT 2"/>
    <property type="match status" value="1"/>
</dbReference>
<name>A0A8S1E5M4_9INSE</name>
<dbReference type="GO" id="GO:0070979">
    <property type="term" value="P:protein K11-linked ubiquitination"/>
    <property type="evidence" value="ECO:0007669"/>
    <property type="project" value="TreeGrafter"/>
</dbReference>
<evidence type="ECO:0000313" key="2">
    <source>
        <dbReference type="Proteomes" id="UP000494165"/>
    </source>
</evidence>
<keyword evidence="2" id="KW-1185">Reference proteome</keyword>
<dbReference type="OrthoDB" id="5581181at2759"/>
<dbReference type="GO" id="GO:0005680">
    <property type="term" value="C:anaphase-promoting complex"/>
    <property type="evidence" value="ECO:0007669"/>
    <property type="project" value="TreeGrafter"/>
</dbReference>
<organism evidence="1 2">
    <name type="scientific">Cloeon dipterum</name>
    <dbReference type="NCBI Taxonomy" id="197152"/>
    <lineage>
        <taxon>Eukaryota</taxon>
        <taxon>Metazoa</taxon>
        <taxon>Ecdysozoa</taxon>
        <taxon>Arthropoda</taxon>
        <taxon>Hexapoda</taxon>
        <taxon>Insecta</taxon>
        <taxon>Pterygota</taxon>
        <taxon>Palaeoptera</taxon>
        <taxon>Ephemeroptera</taxon>
        <taxon>Pisciforma</taxon>
        <taxon>Baetidae</taxon>
        <taxon>Cloeon</taxon>
    </lineage>
</organism>
<proteinExistence type="predicted"/>
<reference evidence="1 2" key="1">
    <citation type="submission" date="2020-04" db="EMBL/GenBank/DDBJ databases">
        <authorList>
            <person name="Alioto T."/>
            <person name="Alioto T."/>
            <person name="Gomez Garrido J."/>
        </authorList>
    </citation>
    <scope>NUCLEOTIDE SEQUENCE [LARGE SCALE GENOMIC DNA]</scope>
</reference>
<comment type="caution">
    <text evidence="1">The sequence shown here is derived from an EMBL/GenBank/DDBJ whole genome shotgun (WGS) entry which is preliminary data.</text>
</comment>
<protein>
    <submittedName>
        <fullName evidence="1">Uncharacterized protein</fullName>
    </submittedName>
</protein>